<gene>
    <name evidence="2" type="ORF">PYTT_1888</name>
</gene>
<dbReference type="KEGG" id="agl:PYTT_1888"/>
<reference evidence="3" key="1">
    <citation type="submission" date="2016-09" db="EMBL/GenBank/DDBJ databases">
        <authorList>
            <person name="Koehorst J."/>
        </authorList>
    </citation>
    <scope>NUCLEOTIDE SEQUENCE [LARGE SCALE GENOMIC DNA]</scope>
</reference>
<accession>A0A1H6LY80</accession>
<evidence type="ECO:0000313" key="2">
    <source>
        <dbReference type="EMBL" id="SEH93828.1"/>
    </source>
</evidence>
<dbReference type="EMBL" id="LT629973">
    <property type="protein sequence ID" value="SEH93828.1"/>
    <property type="molecule type" value="Genomic_DNA"/>
</dbReference>
<name>A0A1H6LY80_9BACT</name>
<dbReference type="STRING" id="1679444.PYTT_1888"/>
<keyword evidence="1" id="KW-0472">Membrane</keyword>
<keyword evidence="3" id="KW-1185">Reference proteome</keyword>
<organism evidence="2 3">
    <name type="scientific">Akkermansia glycaniphila</name>
    <dbReference type="NCBI Taxonomy" id="1679444"/>
    <lineage>
        <taxon>Bacteria</taxon>
        <taxon>Pseudomonadati</taxon>
        <taxon>Verrucomicrobiota</taxon>
        <taxon>Verrucomicrobiia</taxon>
        <taxon>Verrucomicrobiales</taxon>
        <taxon>Akkermansiaceae</taxon>
        <taxon>Akkermansia</taxon>
    </lineage>
</organism>
<dbReference type="Proteomes" id="UP000176204">
    <property type="component" value="Chromosome I"/>
</dbReference>
<keyword evidence="1" id="KW-0812">Transmembrane</keyword>
<dbReference type="AlphaFoldDB" id="A0A1H6LY80"/>
<protein>
    <submittedName>
        <fullName evidence="2">Uncharacterized protein</fullName>
    </submittedName>
</protein>
<evidence type="ECO:0000256" key="1">
    <source>
        <dbReference type="SAM" id="Phobius"/>
    </source>
</evidence>
<proteinExistence type="predicted"/>
<keyword evidence="1" id="KW-1133">Transmembrane helix</keyword>
<evidence type="ECO:0000313" key="3">
    <source>
        <dbReference type="Proteomes" id="UP000176204"/>
    </source>
</evidence>
<sequence length="52" mass="6149">MQERERRVKLTAISDMKTFLAVTILILLALAGWMYVAWHTEMQPVYYDTTRS</sequence>
<feature type="transmembrane region" description="Helical" evidence="1">
    <location>
        <begin position="20"/>
        <end position="38"/>
    </location>
</feature>